<evidence type="ECO:0000256" key="1">
    <source>
        <dbReference type="ARBA" id="ARBA00023125"/>
    </source>
</evidence>
<dbReference type="GO" id="GO:0000976">
    <property type="term" value="F:transcription cis-regulatory region binding"/>
    <property type="evidence" value="ECO:0007669"/>
    <property type="project" value="TreeGrafter"/>
</dbReference>
<dbReference type="InterPro" id="IPR009057">
    <property type="entry name" value="Homeodomain-like_sf"/>
</dbReference>
<evidence type="ECO:0000256" key="2">
    <source>
        <dbReference type="PROSITE-ProRule" id="PRU00335"/>
    </source>
</evidence>
<dbReference type="Proteomes" id="UP000273307">
    <property type="component" value="Unassembled WGS sequence"/>
</dbReference>
<dbReference type="OrthoDB" id="6929199at2"/>
<evidence type="ECO:0000259" key="3">
    <source>
        <dbReference type="PROSITE" id="PS50977"/>
    </source>
</evidence>
<dbReference type="Pfam" id="PF00440">
    <property type="entry name" value="TetR_N"/>
    <property type="match status" value="1"/>
</dbReference>
<evidence type="ECO:0000313" key="5">
    <source>
        <dbReference type="Proteomes" id="UP000273307"/>
    </source>
</evidence>
<dbReference type="InterPro" id="IPR050109">
    <property type="entry name" value="HTH-type_TetR-like_transc_reg"/>
</dbReference>
<dbReference type="SUPFAM" id="SSF46689">
    <property type="entry name" value="Homeodomain-like"/>
    <property type="match status" value="1"/>
</dbReference>
<dbReference type="EMBL" id="UPHP01000037">
    <property type="protein sequence ID" value="VBA36695.1"/>
    <property type="molecule type" value="Genomic_DNA"/>
</dbReference>
<feature type="domain" description="HTH tetR-type" evidence="3">
    <location>
        <begin position="13"/>
        <end position="73"/>
    </location>
</feature>
<proteinExistence type="predicted"/>
<evidence type="ECO:0000313" key="4">
    <source>
        <dbReference type="EMBL" id="VBA36695.1"/>
    </source>
</evidence>
<dbReference type="PANTHER" id="PTHR30055">
    <property type="entry name" value="HTH-TYPE TRANSCRIPTIONAL REGULATOR RUTR"/>
    <property type="match status" value="1"/>
</dbReference>
<dbReference type="InterPro" id="IPR041583">
    <property type="entry name" value="TetR_C_31"/>
</dbReference>
<feature type="DNA-binding region" description="H-T-H motif" evidence="2">
    <location>
        <begin position="36"/>
        <end position="55"/>
    </location>
</feature>
<dbReference type="PANTHER" id="PTHR30055:SF231">
    <property type="entry name" value="TRANSCRIPTIONAL REGULATORY PROTEIN (PROBABLY DEOR-FAMILY)-RELATED"/>
    <property type="match status" value="1"/>
</dbReference>
<dbReference type="Pfam" id="PF17940">
    <property type="entry name" value="TetR_C_31"/>
    <property type="match status" value="1"/>
</dbReference>
<dbReference type="InterPro" id="IPR036271">
    <property type="entry name" value="Tet_transcr_reg_TetR-rel_C_sf"/>
</dbReference>
<dbReference type="AlphaFoldDB" id="A0A498PX76"/>
<sequence length="185" mass="20255">MTAEPHRRPRDPAGRRQAIIEAAGRVIARHGLGELTHRRVAAEADVPVGSTTYYFSDLGKLREAALAHVARSAADWLEQWRRDLDQAADLPDTLARLAAEYLTDLDRHRTLSELYVAASHRPELQSLARLWPQGLVALLEPRIGRRAAEAVTVFLDGATVHSLISGTPMSTEALADALARLVADS</sequence>
<keyword evidence="1 2" id="KW-0238">DNA-binding</keyword>
<keyword evidence="5" id="KW-1185">Reference proteome</keyword>
<dbReference type="InterPro" id="IPR001647">
    <property type="entry name" value="HTH_TetR"/>
</dbReference>
<dbReference type="SUPFAM" id="SSF48498">
    <property type="entry name" value="Tetracyclin repressor-like, C-terminal domain"/>
    <property type="match status" value="1"/>
</dbReference>
<protein>
    <submittedName>
        <fullName evidence="4">HTH-type transcriptional regulator RcdA</fullName>
    </submittedName>
</protein>
<dbReference type="Gene3D" id="1.10.357.10">
    <property type="entry name" value="Tetracycline Repressor, domain 2"/>
    <property type="match status" value="1"/>
</dbReference>
<dbReference type="PROSITE" id="PS50977">
    <property type="entry name" value="HTH_TETR_2"/>
    <property type="match status" value="1"/>
</dbReference>
<reference evidence="4 5" key="1">
    <citation type="submission" date="2018-09" db="EMBL/GenBank/DDBJ databases">
        <authorList>
            <person name="Tagini F."/>
        </authorList>
    </citation>
    <scope>NUCLEOTIDE SEQUENCE [LARGE SCALE GENOMIC DNA]</scope>
    <source>
        <strain evidence="4 5">MK136</strain>
    </source>
</reference>
<dbReference type="GO" id="GO:0003700">
    <property type="term" value="F:DNA-binding transcription factor activity"/>
    <property type="evidence" value="ECO:0007669"/>
    <property type="project" value="TreeGrafter"/>
</dbReference>
<dbReference type="RefSeq" id="WP_122441770.1">
    <property type="nucleotide sequence ID" value="NZ_UPHP01000037.1"/>
</dbReference>
<accession>A0A498PX76</accession>
<organism evidence="4 5">
    <name type="scientific">Mycobacterium attenuatum</name>
    <dbReference type="NCBI Taxonomy" id="2341086"/>
    <lineage>
        <taxon>Bacteria</taxon>
        <taxon>Bacillati</taxon>
        <taxon>Actinomycetota</taxon>
        <taxon>Actinomycetes</taxon>
        <taxon>Mycobacteriales</taxon>
        <taxon>Mycobacteriaceae</taxon>
        <taxon>Mycobacterium</taxon>
    </lineage>
</organism>
<gene>
    <name evidence="4" type="primary">rcdA_2</name>
    <name evidence="4" type="ORF">LAUMK136_01535</name>
</gene>
<name>A0A498PX76_9MYCO</name>